<dbReference type="GO" id="GO:0009117">
    <property type="term" value="P:nucleotide metabolic process"/>
    <property type="evidence" value="ECO:0007669"/>
    <property type="project" value="UniProtKB-KW"/>
</dbReference>
<comment type="catalytic activity">
    <reaction evidence="3">
        <text>dTTP + H2O = dTMP + diphosphate + H(+)</text>
        <dbReference type="Rhea" id="RHEA:28534"/>
        <dbReference type="ChEBI" id="CHEBI:15377"/>
        <dbReference type="ChEBI" id="CHEBI:15378"/>
        <dbReference type="ChEBI" id="CHEBI:33019"/>
        <dbReference type="ChEBI" id="CHEBI:37568"/>
        <dbReference type="ChEBI" id="CHEBI:63528"/>
        <dbReference type="EC" id="3.6.1.9"/>
    </reaction>
</comment>
<feature type="active site" description="Proton acceptor" evidence="3">
    <location>
        <position position="68"/>
    </location>
</feature>
<feature type="site" description="Important for substrate specificity" evidence="3">
    <location>
        <position position="69"/>
    </location>
</feature>
<dbReference type="InterPro" id="IPR029001">
    <property type="entry name" value="ITPase-like_fam"/>
</dbReference>
<dbReference type="InParanoid" id="A0A061AEY3"/>
<keyword evidence="3" id="KW-0963">Cytoplasm</keyword>
<comment type="subcellular location">
    <subcellularLocation>
        <location evidence="3">Cytoplasm</location>
    </subcellularLocation>
</comment>
<dbReference type="CDD" id="cd00555">
    <property type="entry name" value="Maf"/>
    <property type="match status" value="1"/>
</dbReference>
<proteinExistence type="inferred from homology"/>
<comment type="caution">
    <text evidence="3">Lacks conserved residue(s) required for the propagation of feature annotation.</text>
</comment>
<keyword evidence="2 3" id="KW-0378">Hydrolase</keyword>
<dbReference type="HOGENOM" id="CLU_040416_0_0_14"/>
<keyword evidence="3" id="KW-0546">Nucleotide metabolism</keyword>
<dbReference type="HAMAP" id="MF_00528">
    <property type="entry name" value="Maf"/>
    <property type="match status" value="1"/>
</dbReference>
<protein>
    <recommendedName>
        <fullName evidence="3">dTTP/UTP pyrophosphatase</fullName>
        <shortName evidence="3">dTTPase/UTPase</shortName>
        <ecNumber evidence="3">3.6.1.9</ecNumber>
    </recommendedName>
    <alternativeName>
        <fullName evidence="3">Nucleoside triphosphate pyrophosphatase</fullName>
    </alternativeName>
    <alternativeName>
        <fullName evidence="3">Nucleotide pyrophosphatase</fullName>
        <shortName evidence="3">Nucleotide PPase</shortName>
    </alternativeName>
</protein>
<dbReference type="Proteomes" id="UP000032434">
    <property type="component" value="Chromosome 1"/>
</dbReference>
<keyword evidence="5" id="KW-1185">Reference proteome</keyword>
<comment type="cofactor">
    <cofactor evidence="1 3">
        <name>a divalent metal cation</name>
        <dbReference type="ChEBI" id="CHEBI:60240"/>
    </cofactor>
</comment>
<dbReference type="Gene3D" id="3.90.950.10">
    <property type="match status" value="1"/>
</dbReference>
<accession>A0A061AEY3</accession>
<dbReference type="OrthoDB" id="9807767at2"/>
<dbReference type="InterPro" id="IPR003697">
    <property type="entry name" value="Maf-like"/>
</dbReference>
<dbReference type="KEGG" id="aoc:Aocu_00180"/>
<reference evidence="5" key="1">
    <citation type="submission" date="2014-05" db="EMBL/GenBank/DDBJ databases">
        <authorList>
            <person name="Kube M."/>
        </authorList>
    </citation>
    <scope>NUCLEOTIDE SEQUENCE [LARGE SCALE GENOMIC DNA]</scope>
</reference>
<dbReference type="GO" id="GO:0005737">
    <property type="term" value="C:cytoplasm"/>
    <property type="evidence" value="ECO:0007669"/>
    <property type="project" value="UniProtKB-SubCell"/>
</dbReference>
<organism evidence="4 5">
    <name type="scientific">Acholeplasma oculi</name>
    <dbReference type="NCBI Taxonomy" id="35623"/>
    <lineage>
        <taxon>Bacteria</taxon>
        <taxon>Bacillati</taxon>
        <taxon>Mycoplasmatota</taxon>
        <taxon>Mollicutes</taxon>
        <taxon>Acholeplasmatales</taxon>
        <taxon>Acholeplasmataceae</taxon>
        <taxon>Acholeplasma</taxon>
    </lineage>
</organism>
<dbReference type="PIRSF" id="PIRSF006305">
    <property type="entry name" value="Maf"/>
    <property type="match status" value="1"/>
</dbReference>
<dbReference type="PANTHER" id="PTHR43213:SF5">
    <property type="entry name" value="BIFUNCTIONAL DTTP_UTP PYROPHOSPHATASE_METHYLTRANSFERASE PROTEIN-RELATED"/>
    <property type="match status" value="1"/>
</dbReference>
<evidence type="ECO:0000313" key="5">
    <source>
        <dbReference type="Proteomes" id="UP000032434"/>
    </source>
</evidence>
<dbReference type="GO" id="GO:0036218">
    <property type="term" value="F:dTTP diphosphatase activity"/>
    <property type="evidence" value="ECO:0007669"/>
    <property type="project" value="RHEA"/>
</dbReference>
<dbReference type="FunCoup" id="A0A061AEY3">
    <property type="interactions" value="252"/>
</dbReference>
<comment type="function">
    <text evidence="3">Nucleoside triphosphate pyrophosphatase that hydrolyzes dTTP and UTP. May have a dual role in cell division arrest and in preventing the incorporation of modified nucleotides into cellular nucleic acids.</text>
</comment>
<name>A0A061AEY3_9MOLU</name>
<dbReference type="AlphaFoldDB" id="A0A061AEY3"/>
<feature type="site" description="Important for substrate specificity" evidence="3">
    <location>
        <position position="10"/>
    </location>
</feature>
<dbReference type="NCBIfam" id="TIGR00172">
    <property type="entry name" value="maf"/>
    <property type="match status" value="1"/>
</dbReference>
<dbReference type="RefSeq" id="WP_045749947.1">
    <property type="nucleotide sequence ID" value="NZ_FUZK01000002.1"/>
</dbReference>
<dbReference type="GO" id="GO:0036221">
    <property type="term" value="F:UTP diphosphatase activity"/>
    <property type="evidence" value="ECO:0007669"/>
    <property type="project" value="RHEA"/>
</dbReference>
<dbReference type="PANTHER" id="PTHR43213">
    <property type="entry name" value="BIFUNCTIONAL DTTP/UTP PYROPHOSPHATASE/METHYLTRANSFERASE PROTEIN-RELATED"/>
    <property type="match status" value="1"/>
</dbReference>
<evidence type="ECO:0000313" key="4">
    <source>
        <dbReference type="EMBL" id="CDR30091.1"/>
    </source>
</evidence>
<dbReference type="STRING" id="35623.Aocu_00180"/>
<dbReference type="SUPFAM" id="SSF52972">
    <property type="entry name" value="ITPase-like"/>
    <property type="match status" value="1"/>
</dbReference>
<feature type="site" description="Important for substrate specificity" evidence="3">
    <location>
        <position position="151"/>
    </location>
</feature>
<dbReference type="PATRIC" id="fig|35623.3.peg.18"/>
<evidence type="ECO:0000256" key="2">
    <source>
        <dbReference type="ARBA" id="ARBA00022801"/>
    </source>
</evidence>
<dbReference type="EC" id="3.6.1.9" evidence="3"/>
<dbReference type="EMBL" id="LK028559">
    <property type="protein sequence ID" value="CDR30091.1"/>
    <property type="molecule type" value="Genomic_DNA"/>
</dbReference>
<gene>
    <name evidence="4" type="primary">maf</name>
    <name evidence="4" type="ORF">Aocu_00180</name>
</gene>
<dbReference type="Pfam" id="PF02545">
    <property type="entry name" value="Maf"/>
    <property type="match status" value="1"/>
</dbReference>
<comment type="catalytic activity">
    <reaction evidence="3">
        <text>UTP + H2O = UMP + diphosphate + H(+)</text>
        <dbReference type="Rhea" id="RHEA:29395"/>
        <dbReference type="ChEBI" id="CHEBI:15377"/>
        <dbReference type="ChEBI" id="CHEBI:15378"/>
        <dbReference type="ChEBI" id="CHEBI:33019"/>
        <dbReference type="ChEBI" id="CHEBI:46398"/>
        <dbReference type="ChEBI" id="CHEBI:57865"/>
        <dbReference type="EC" id="3.6.1.9"/>
    </reaction>
</comment>
<comment type="similarity">
    <text evidence="3">Belongs to the Maf family. YhdE subfamily.</text>
</comment>
<evidence type="ECO:0000256" key="1">
    <source>
        <dbReference type="ARBA" id="ARBA00001968"/>
    </source>
</evidence>
<sequence length="185" mass="20906">MLILGSQSPRRKELLESAGLIFNTVKPLFDEDSLPYEGDPSEYVKELAKAKAHSLVSTYPKDVILTADTIVVVDHEILGKPKDEEDAFRMLSLLNDKMHTVYTAVCIKYMDKEEVFLEEADVEFNKMSELDIRSYIQTGESLDKAGAYAIQGIGSKFIKHYEGDFHTIMGLPLKALLTRLKNYPI</sequence>
<evidence type="ECO:0000256" key="3">
    <source>
        <dbReference type="HAMAP-Rule" id="MF_00528"/>
    </source>
</evidence>